<comment type="similarity">
    <text evidence="7">Belongs to the class-I aminoacyl-tRNA synthetase family. GluQ subfamily.</text>
</comment>
<evidence type="ECO:0000256" key="4">
    <source>
        <dbReference type="ARBA" id="ARBA00022833"/>
    </source>
</evidence>
<evidence type="ECO:0000256" key="3">
    <source>
        <dbReference type="ARBA" id="ARBA00022741"/>
    </source>
</evidence>
<dbReference type="PANTHER" id="PTHR43311">
    <property type="entry name" value="GLUTAMATE--TRNA LIGASE"/>
    <property type="match status" value="1"/>
</dbReference>
<evidence type="ECO:0000256" key="5">
    <source>
        <dbReference type="ARBA" id="ARBA00022840"/>
    </source>
</evidence>
<keyword evidence="2 7" id="KW-0479">Metal-binding</keyword>
<feature type="binding site" evidence="7">
    <location>
        <position position="124"/>
    </location>
    <ligand>
        <name>Zn(2+)</name>
        <dbReference type="ChEBI" id="CHEBI:29105"/>
    </ligand>
</feature>
<organism evidence="10 11">
    <name type="scientific">Methylomonas aurea</name>
    <dbReference type="NCBI Taxonomy" id="2952224"/>
    <lineage>
        <taxon>Bacteria</taxon>
        <taxon>Pseudomonadati</taxon>
        <taxon>Pseudomonadota</taxon>
        <taxon>Gammaproteobacteria</taxon>
        <taxon>Methylococcales</taxon>
        <taxon>Methylococcaceae</taxon>
        <taxon>Methylomonas</taxon>
    </lineage>
</organism>
<name>A0ABT1ULQ8_9GAMM</name>
<feature type="binding site" evidence="7">
    <location>
        <position position="237"/>
    </location>
    <ligand>
        <name>ATP</name>
        <dbReference type="ChEBI" id="CHEBI:30616"/>
    </ligand>
</feature>
<feature type="short sequence motif" description="'HIGH' region" evidence="7">
    <location>
        <begin position="17"/>
        <end position="27"/>
    </location>
</feature>
<keyword evidence="3 7" id="KW-0547">Nucleotide-binding</keyword>
<feature type="binding site" evidence="7">
    <location>
        <position position="196"/>
    </location>
    <ligand>
        <name>L-glutamate</name>
        <dbReference type="ChEBI" id="CHEBI:29985"/>
    </ligand>
</feature>
<dbReference type="EC" id="6.1.1.-" evidence="7"/>
<feature type="binding site" evidence="7">
    <location>
        <position position="120"/>
    </location>
    <ligand>
        <name>Zn(2+)</name>
        <dbReference type="ChEBI" id="CHEBI:29105"/>
    </ligand>
</feature>
<accession>A0ABT1ULQ8</accession>
<feature type="binding site" evidence="7">
    <location>
        <position position="178"/>
    </location>
    <ligand>
        <name>L-glutamate</name>
        <dbReference type="ChEBI" id="CHEBI:29985"/>
    </ligand>
</feature>
<evidence type="ECO:0000259" key="9">
    <source>
        <dbReference type="Pfam" id="PF00749"/>
    </source>
</evidence>
<gene>
    <name evidence="10" type="primary">gluQRS</name>
    <name evidence="7" type="synonym">gluQ</name>
    <name evidence="10" type="ORF">NP603_14590</name>
</gene>
<comment type="cofactor">
    <cofactor evidence="7">
        <name>Zn(2+)</name>
        <dbReference type="ChEBI" id="CHEBI:29105"/>
    </cofactor>
    <text evidence="7">Binds 1 zinc ion per subunit.</text>
</comment>
<dbReference type="InterPro" id="IPR020058">
    <property type="entry name" value="Glu/Gln-tRNA-synth_Ib_cat-dom"/>
</dbReference>
<sequence>MRLDCPSPPPYIGRFAPSPTGPLHLGSLYTALASYLDARSRNGWWLLRIDDLDTPRNMPGATERILDCLAAFGLHWDGEADLQSRHGQQYQQAIADLQRRDLLYPCSCSRSLLAEAGPIYPGYCRSQAYRNDQPAALRVKASPGEVEFIDGLQGIIRESIADQHGDFIVLRKDSIVAYQLAVAVDDYRQGITHVVRGSDLLDSTPKQIYLQQLLGYPTPEYLHLPIIVDRNGQKLSKQTRAEAVTATSANQTLFMLLSLLGQNPPPTLKRAEIPTILDWAVARWSPERLRGIRSISIDTPPSNQT</sequence>
<feature type="binding site" evidence="7">
    <location>
        <begin position="14"/>
        <end position="18"/>
    </location>
    <ligand>
        <name>L-glutamate</name>
        <dbReference type="ChEBI" id="CHEBI:29985"/>
    </ligand>
</feature>
<dbReference type="EMBL" id="JANIBM010000021">
    <property type="protein sequence ID" value="MCQ8182346.1"/>
    <property type="molecule type" value="Genomic_DNA"/>
</dbReference>
<dbReference type="Pfam" id="PF00749">
    <property type="entry name" value="tRNA-synt_1c"/>
    <property type="match status" value="2"/>
</dbReference>
<dbReference type="InterPro" id="IPR014729">
    <property type="entry name" value="Rossmann-like_a/b/a_fold"/>
</dbReference>
<proteinExistence type="inferred from homology"/>
<evidence type="ECO:0000256" key="7">
    <source>
        <dbReference type="HAMAP-Rule" id="MF_01428"/>
    </source>
</evidence>
<reference evidence="10 11" key="1">
    <citation type="submission" date="2022-07" db="EMBL/GenBank/DDBJ databases">
        <title>Methylomonas rivi sp. nov., Methylomonas rosea sp. nov., Methylomonas aureus sp. nov. and Methylomonas subterranea sp. nov., four novel methanotrophs isolated from a freshwater creek and the deep terrestrial subsurface.</title>
        <authorList>
            <person name="Abin C."/>
            <person name="Sankaranarayanan K."/>
            <person name="Garner C."/>
            <person name="Sindelar R."/>
            <person name="Kotary K."/>
            <person name="Garner R."/>
            <person name="Barclay S."/>
            <person name="Lawson P."/>
            <person name="Krumholz L."/>
        </authorList>
    </citation>
    <scope>NUCLEOTIDE SEQUENCE [LARGE SCALE GENOMIC DNA]</scope>
    <source>
        <strain evidence="10 11">SURF-1</strain>
    </source>
</reference>
<feature type="domain" description="Glutamyl/glutaminyl-tRNA synthetase class Ib catalytic" evidence="9">
    <location>
        <begin position="14"/>
        <end position="113"/>
    </location>
</feature>
<dbReference type="GO" id="GO:0016874">
    <property type="term" value="F:ligase activity"/>
    <property type="evidence" value="ECO:0007669"/>
    <property type="project" value="UniProtKB-KW"/>
</dbReference>
<feature type="short sequence motif" description="'KMSKS' region" evidence="7">
    <location>
        <begin position="234"/>
        <end position="238"/>
    </location>
</feature>
<dbReference type="NCBIfam" id="NF004314">
    <property type="entry name" value="PRK05710.1-3"/>
    <property type="match status" value="1"/>
</dbReference>
<evidence type="ECO:0000256" key="8">
    <source>
        <dbReference type="RuleBase" id="RU363037"/>
    </source>
</evidence>
<dbReference type="InterPro" id="IPR022380">
    <property type="entry name" value="Glu-Q_tRNA(Asp)_Synthase"/>
</dbReference>
<keyword evidence="6 7" id="KW-0030">Aminoacyl-tRNA synthetase</keyword>
<dbReference type="HAMAP" id="MF_01428">
    <property type="entry name" value="Glu_Q_tRNA_synth"/>
    <property type="match status" value="1"/>
</dbReference>
<feature type="binding site" evidence="7">
    <location>
        <position position="106"/>
    </location>
    <ligand>
        <name>Zn(2+)</name>
        <dbReference type="ChEBI" id="CHEBI:29105"/>
    </ligand>
</feature>
<feature type="binding site" evidence="7">
    <location>
        <position position="50"/>
    </location>
    <ligand>
        <name>L-glutamate</name>
        <dbReference type="ChEBI" id="CHEBI:29985"/>
    </ligand>
</feature>
<dbReference type="InterPro" id="IPR049940">
    <property type="entry name" value="GluQ/Sye"/>
</dbReference>
<keyword evidence="1 7" id="KW-0436">Ligase</keyword>
<evidence type="ECO:0000256" key="1">
    <source>
        <dbReference type="ARBA" id="ARBA00022598"/>
    </source>
</evidence>
<protein>
    <recommendedName>
        <fullName evidence="7">Glutamyl-Q tRNA(Asp) synthetase</fullName>
        <shortName evidence="7">Glu-Q-RSs</shortName>
        <ecNumber evidence="7">6.1.1.-</ecNumber>
    </recommendedName>
</protein>
<evidence type="ECO:0000256" key="6">
    <source>
        <dbReference type="ARBA" id="ARBA00023146"/>
    </source>
</evidence>
<dbReference type="Proteomes" id="UP001524569">
    <property type="component" value="Unassembled WGS sequence"/>
</dbReference>
<dbReference type="SUPFAM" id="SSF52374">
    <property type="entry name" value="Nucleotidylyl transferase"/>
    <property type="match status" value="1"/>
</dbReference>
<dbReference type="NCBIfam" id="TIGR03838">
    <property type="entry name" value="queuosine_YadB"/>
    <property type="match status" value="1"/>
</dbReference>
<keyword evidence="8" id="KW-0648">Protein biosynthesis</keyword>
<feature type="domain" description="Glutamyl/glutaminyl-tRNA synthetase class Ib catalytic" evidence="9">
    <location>
        <begin position="130"/>
        <end position="246"/>
    </location>
</feature>
<feature type="binding site" evidence="7">
    <location>
        <position position="108"/>
    </location>
    <ligand>
        <name>Zn(2+)</name>
        <dbReference type="ChEBI" id="CHEBI:29105"/>
    </ligand>
</feature>
<keyword evidence="4 7" id="KW-0862">Zinc</keyword>
<comment type="function">
    <text evidence="7">Catalyzes the tRNA-independent activation of glutamate in presence of ATP and the subsequent transfer of glutamate onto a tRNA(Asp). Glutamate is transferred on the 2-amino-5-(4,5-dihydroxy-2-cyclopenten-1-yl) moiety of the queuosine in the wobble position of the QUC anticodon.</text>
</comment>
<evidence type="ECO:0000313" key="10">
    <source>
        <dbReference type="EMBL" id="MCQ8182346.1"/>
    </source>
</evidence>
<evidence type="ECO:0000313" key="11">
    <source>
        <dbReference type="Proteomes" id="UP001524569"/>
    </source>
</evidence>
<dbReference type="Gene3D" id="3.40.50.620">
    <property type="entry name" value="HUPs"/>
    <property type="match status" value="1"/>
</dbReference>
<dbReference type="InterPro" id="IPR000924">
    <property type="entry name" value="Glu/Gln-tRNA-synth"/>
</dbReference>
<keyword evidence="5 7" id="KW-0067">ATP-binding</keyword>
<evidence type="ECO:0000256" key="2">
    <source>
        <dbReference type="ARBA" id="ARBA00022723"/>
    </source>
</evidence>
<comment type="caution">
    <text evidence="10">The sequence shown here is derived from an EMBL/GenBank/DDBJ whole genome shotgun (WGS) entry which is preliminary data.</text>
</comment>
<dbReference type="PANTHER" id="PTHR43311:SF1">
    <property type="entry name" value="GLUTAMYL-Q TRNA(ASP) SYNTHETASE"/>
    <property type="match status" value="1"/>
</dbReference>
<dbReference type="PRINTS" id="PR00987">
    <property type="entry name" value="TRNASYNTHGLU"/>
</dbReference>
<keyword evidence="11" id="KW-1185">Reference proteome</keyword>